<dbReference type="EMBL" id="ACIO01000228">
    <property type="protein sequence ID" value="EFC98949.1"/>
    <property type="molecule type" value="Genomic_DNA"/>
</dbReference>
<gene>
    <name evidence="1" type="ORF">CLOSTHATH_02862</name>
</gene>
<comment type="caution">
    <text evidence="1">The sequence shown here is derived from an EMBL/GenBank/DDBJ whole genome shotgun (WGS) entry which is preliminary data.</text>
</comment>
<proteinExistence type="predicted"/>
<sequence length="134" mass="14722">MAGAIIIQDSIMLFPVPDFIFDYLTTVKLQEGYQVEALELFQDIDGLVLEAGAEPCCQLFCGTNPLARVDGIADPIYVAVRGTEIGKITEYHIMKKTGAFTCAKASVIHKCTDKLAVYPAARIVHDLLDLKLIF</sequence>
<evidence type="ECO:0000313" key="1">
    <source>
        <dbReference type="EMBL" id="EFC98949.1"/>
    </source>
</evidence>
<name>D3AGX5_9FIRM</name>
<dbReference type="HOGENOM" id="CLU_1893340_0_0_9"/>
<reference evidence="1 2" key="1">
    <citation type="submission" date="2010-01" db="EMBL/GenBank/DDBJ databases">
        <authorList>
            <person name="Weinstock G."/>
            <person name="Sodergren E."/>
            <person name="Clifton S."/>
            <person name="Fulton L."/>
            <person name="Fulton B."/>
            <person name="Courtney L."/>
            <person name="Fronick C."/>
            <person name="Harrison M."/>
            <person name="Strong C."/>
            <person name="Farmer C."/>
            <person name="Delahaunty K."/>
            <person name="Markovic C."/>
            <person name="Hall O."/>
            <person name="Minx P."/>
            <person name="Tomlinson C."/>
            <person name="Mitreva M."/>
            <person name="Nelson J."/>
            <person name="Hou S."/>
            <person name="Wollam A."/>
            <person name="Pepin K.H."/>
            <person name="Johnson M."/>
            <person name="Bhonagiri V."/>
            <person name="Nash W.E."/>
            <person name="Warren W."/>
            <person name="Chinwalla A."/>
            <person name="Mardis E.R."/>
            <person name="Wilson R.K."/>
        </authorList>
    </citation>
    <scope>NUCLEOTIDE SEQUENCE [LARGE SCALE GENOMIC DNA]</scope>
    <source>
        <strain evidence="1 2">DSM 13479</strain>
    </source>
</reference>
<dbReference type="AlphaFoldDB" id="D3AGX5"/>
<evidence type="ECO:0000313" key="2">
    <source>
        <dbReference type="Proteomes" id="UP000004968"/>
    </source>
</evidence>
<protein>
    <submittedName>
        <fullName evidence="1">Uncharacterized protein</fullName>
    </submittedName>
</protein>
<dbReference type="Proteomes" id="UP000004968">
    <property type="component" value="Unassembled WGS sequence"/>
</dbReference>
<accession>D3AGX5</accession>
<organism evidence="1 2">
    <name type="scientific">Hungatella hathewayi DSM 13479</name>
    <dbReference type="NCBI Taxonomy" id="566550"/>
    <lineage>
        <taxon>Bacteria</taxon>
        <taxon>Bacillati</taxon>
        <taxon>Bacillota</taxon>
        <taxon>Clostridia</taxon>
        <taxon>Lachnospirales</taxon>
        <taxon>Lachnospiraceae</taxon>
        <taxon>Hungatella</taxon>
    </lineage>
</organism>